<keyword evidence="5 10" id="KW-0552">Olfaction</keyword>
<dbReference type="Pfam" id="PF02949">
    <property type="entry name" value="7tm_6"/>
    <property type="match status" value="1"/>
</dbReference>
<comment type="similarity">
    <text evidence="10">Belongs to the insect chemoreceptor superfamily. Heteromeric odorant receptor channel (TC 1.A.69) family.</text>
</comment>
<evidence type="ECO:0000256" key="4">
    <source>
        <dbReference type="ARBA" id="ARBA00022692"/>
    </source>
</evidence>
<feature type="transmembrane region" description="Helical" evidence="10">
    <location>
        <begin position="45"/>
        <end position="63"/>
    </location>
</feature>
<evidence type="ECO:0000313" key="11">
    <source>
        <dbReference type="EMBL" id="AOE48063.1"/>
    </source>
</evidence>
<evidence type="ECO:0000256" key="2">
    <source>
        <dbReference type="ARBA" id="ARBA00022475"/>
    </source>
</evidence>
<organism evidence="11">
    <name type="scientific">Athetis lepigone</name>
    <name type="common">Moth</name>
    <name type="synonym">Proxenus lepigone</name>
    <dbReference type="NCBI Taxonomy" id="1223490"/>
    <lineage>
        <taxon>Eukaryota</taxon>
        <taxon>Metazoa</taxon>
        <taxon>Ecdysozoa</taxon>
        <taxon>Arthropoda</taxon>
        <taxon>Hexapoda</taxon>
        <taxon>Insecta</taxon>
        <taxon>Pterygota</taxon>
        <taxon>Neoptera</taxon>
        <taxon>Endopterygota</taxon>
        <taxon>Lepidoptera</taxon>
        <taxon>Glossata</taxon>
        <taxon>Ditrysia</taxon>
        <taxon>Noctuoidea</taxon>
        <taxon>Noctuidae</taxon>
        <taxon>Noctuinae</taxon>
        <taxon>Athetis</taxon>
    </lineage>
</organism>
<evidence type="ECO:0000256" key="8">
    <source>
        <dbReference type="ARBA" id="ARBA00023170"/>
    </source>
</evidence>
<accession>A0A1B3B788</accession>
<dbReference type="AlphaFoldDB" id="A0A1B3B788"/>
<dbReference type="GO" id="GO:0004984">
    <property type="term" value="F:olfactory receptor activity"/>
    <property type="evidence" value="ECO:0007669"/>
    <property type="project" value="InterPro"/>
</dbReference>
<reference evidence="11" key="1">
    <citation type="journal article" date="2016" name="J. Asia-Pac. Entomol.">
        <title>Molecular identification and sex distribution of two chemosensory receptor families in Athetis lepigone by antennal transcriptome analysis.</title>
        <authorList>
            <person name="Zhang Y.-N."/>
            <person name="Ma J.-F."/>
            <person name="Sun L."/>
            <person name="Dong Z.-P."/>
            <person name="Li Z.-Q."/>
            <person name="Zhu X.-Y."/>
            <person name="Wang Y."/>
            <person name="Wang L."/>
            <person name="Deng D.-G."/>
            <person name="Li J.-B."/>
        </authorList>
    </citation>
    <scope>NUCLEOTIDE SEQUENCE</scope>
</reference>
<protein>
    <recommendedName>
        <fullName evidence="10">Odorant receptor</fullName>
    </recommendedName>
</protein>
<evidence type="ECO:0000256" key="9">
    <source>
        <dbReference type="ARBA" id="ARBA00023224"/>
    </source>
</evidence>
<dbReference type="PANTHER" id="PTHR21137:SF35">
    <property type="entry name" value="ODORANT RECEPTOR 19A-RELATED"/>
    <property type="match status" value="1"/>
</dbReference>
<comment type="caution">
    <text evidence="10">Lacks conserved residue(s) required for the propagation of feature annotation.</text>
</comment>
<keyword evidence="6 10" id="KW-1133">Transmembrane helix</keyword>
<keyword evidence="4 10" id="KW-0812">Transmembrane</keyword>
<dbReference type="InterPro" id="IPR004117">
    <property type="entry name" value="7tm6_olfct_rcpt"/>
</dbReference>
<evidence type="ECO:0000256" key="3">
    <source>
        <dbReference type="ARBA" id="ARBA00022606"/>
    </source>
</evidence>
<dbReference type="EMBL" id="KT588153">
    <property type="protein sequence ID" value="AOE48063.1"/>
    <property type="molecule type" value="mRNA"/>
</dbReference>
<evidence type="ECO:0000256" key="10">
    <source>
        <dbReference type="RuleBase" id="RU351113"/>
    </source>
</evidence>
<evidence type="ECO:0000256" key="5">
    <source>
        <dbReference type="ARBA" id="ARBA00022725"/>
    </source>
</evidence>
<keyword evidence="7 10" id="KW-0472">Membrane</keyword>
<dbReference type="GO" id="GO:0005549">
    <property type="term" value="F:odorant binding"/>
    <property type="evidence" value="ECO:0007669"/>
    <property type="project" value="InterPro"/>
</dbReference>
<evidence type="ECO:0000256" key="7">
    <source>
        <dbReference type="ARBA" id="ARBA00023136"/>
    </source>
</evidence>
<feature type="transmembrane region" description="Helical" evidence="10">
    <location>
        <begin position="132"/>
        <end position="149"/>
    </location>
</feature>
<keyword evidence="9 10" id="KW-0807">Transducer</keyword>
<feature type="transmembrane region" description="Helical" evidence="10">
    <location>
        <begin position="294"/>
        <end position="315"/>
    </location>
</feature>
<sequence>MTIANILKFLEDPEYPSVGPHLKLLGLTGLWHPNPKTAMGRLKHLLFYVVITFFFSQYIKCFVNFNSDSLKLILQYAPFHMGILKSCFFQKDYKKWQLLIGFMSSVEKGQLAKNDQAQNEIINSYINRNRKVSYFFWALAFFSNFSIFSEPYQKNQVNVNGTSIYTHLFDFYIPFSREPPGYYISMLIQTVLGNIVSAYVVGWDTLVVSIMIFFAGQLKMTCLFCKMMIDEANVNKSHNNIAECHRFHTTLIEYTRLFNALISPVMFVYLVCISVNLGVIIIQISQIHDDIATLMTSMVYVLACLIQLLLFYWFANEVTVESTFVSYSTFESNWPAANKKLQREVALLGLATAKILVFRAGPFNHMSLATFIGILRASYSFYTLLNSTN</sequence>
<keyword evidence="2" id="KW-1003">Cell membrane</keyword>
<dbReference type="GO" id="GO:0005886">
    <property type="term" value="C:plasma membrane"/>
    <property type="evidence" value="ECO:0007669"/>
    <property type="project" value="UniProtKB-SubCell"/>
</dbReference>
<keyword evidence="3 10" id="KW-0716">Sensory transduction</keyword>
<dbReference type="GO" id="GO:0007165">
    <property type="term" value="P:signal transduction"/>
    <property type="evidence" value="ECO:0007669"/>
    <property type="project" value="UniProtKB-KW"/>
</dbReference>
<proteinExistence type="evidence at transcript level"/>
<comment type="subcellular location">
    <subcellularLocation>
        <location evidence="1 10">Cell membrane</location>
        <topology evidence="1 10">Multi-pass membrane protein</topology>
    </subcellularLocation>
</comment>
<dbReference type="PANTHER" id="PTHR21137">
    <property type="entry name" value="ODORANT RECEPTOR"/>
    <property type="match status" value="1"/>
</dbReference>
<evidence type="ECO:0000256" key="6">
    <source>
        <dbReference type="ARBA" id="ARBA00022989"/>
    </source>
</evidence>
<evidence type="ECO:0000256" key="1">
    <source>
        <dbReference type="ARBA" id="ARBA00004651"/>
    </source>
</evidence>
<name>A0A1B3B788_ATHLE</name>
<feature type="transmembrane region" description="Helical" evidence="10">
    <location>
        <begin position="261"/>
        <end position="282"/>
    </location>
</feature>
<keyword evidence="8 10" id="KW-0675">Receptor</keyword>